<dbReference type="Proteomes" id="UP000199013">
    <property type="component" value="Unassembled WGS sequence"/>
</dbReference>
<dbReference type="Gene3D" id="1.20.1250.20">
    <property type="entry name" value="MFS general substrate transporter like domains"/>
    <property type="match status" value="1"/>
</dbReference>
<feature type="region of interest" description="Disordered" evidence="7">
    <location>
        <begin position="480"/>
        <end position="499"/>
    </location>
</feature>
<keyword evidence="4 8" id="KW-0812">Transmembrane</keyword>
<feature type="transmembrane region" description="Helical" evidence="8">
    <location>
        <begin position="82"/>
        <end position="102"/>
    </location>
</feature>
<name>A0A1C3NXK2_9ACTN</name>
<accession>A0A1C3NXK2</accession>
<feature type="transmembrane region" description="Helical" evidence="8">
    <location>
        <begin position="362"/>
        <end position="384"/>
    </location>
</feature>
<dbReference type="AlphaFoldDB" id="A0A1C3NXK2"/>
<keyword evidence="5 8" id="KW-1133">Transmembrane helix</keyword>
<dbReference type="InterPro" id="IPR020846">
    <property type="entry name" value="MFS_dom"/>
</dbReference>
<feature type="transmembrane region" description="Helical" evidence="8">
    <location>
        <begin position="203"/>
        <end position="223"/>
    </location>
</feature>
<feature type="transmembrane region" description="Helical" evidence="8">
    <location>
        <begin position="309"/>
        <end position="326"/>
    </location>
</feature>
<feature type="transmembrane region" description="Helical" evidence="8">
    <location>
        <begin position="141"/>
        <end position="165"/>
    </location>
</feature>
<dbReference type="PROSITE" id="PS50850">
    <property type="entry name" value="MFS"/>
    <property type="match status" value="1"/>
</dbReference>
<feature type="compositionally biased region" description="Low complexity" evidence="7">
    <location>
        <begin position="482"/>
        <end position="491"/>
    </location>
</feature>
<feature type="transmembrane region" description="Helical" evidence="8">
    <location>
        <begin position="55"/>
        <end position="75"/>
    </location>
</feature>
<evidence type="ECO:0000256" key="4">
    <source>
        <dbReference type="ARBA" id="ARBA00022692"/>
    </source>
</evidence>
<feature type="transmembrane region" description="Helical" evidence="8">
    <location>
        <begin position="171"/>
        <end position="191"/>
    </location>
</feature>
<evidence type="ECO:0000256" key="7">
    <source>
        <dbReference type="SAM" id="MobiDB-lite"/>
    </source>
</evidence>
<feature type="transmembrane region" description="Helical" evidence="8">
    <location>
        <begin position="405"/>
        <end position="426"/>
    </location>
</feature>
<evidence type="ECO:0000313" key="10">
    <source>
        <dbReference type="EMBL" id="SBW22286.1"/>
    </source>
</evidence>
<dbReference type="SUPFAM" id="SSF103473">
    <property type="entry name" value="MFS general substrate transporter"/>
    <property type="match status" value="1"/>
</dbReference>
<dbReference type="CDD" id="cd17503">
    <property type="entry name" value="MFS_LmrB_MDR_like"/>
    <property type="match status" value="1"/>
</dbReference>
<keyword evidence="11" id="KW-1185">Reference proteome</keyword>
<sequence length="499" mass="51500">MDSRAPSHAIEPELKRMAGAIVAGTIMTILDTTIVNVAVNTLARDFATSLSTVQWTLTGYTLALSMSIPLTGWTVRRFGAKTMWITALALFIAGSALCGLAWSVAALIGFRILQGIGGGLLMPVGQAMLARAAGPRRMGRMMSVISVPAMFAPVAGPVLGGLLVGSLSWRWMFLVNLPVGAFAMVLAIRLLPADQDRETGQSLDTVGLLLLSPGLAALVYGLSQAGDDNLRMLVAGGAGLALVAAFSARALRMTRDQRTPLIDLTAFRDRAFTTSVLALFVYSAAVFGLLVVLPIYYQTVQGRSPLASGLLIAPLGLDAVITLPIAGKVTDRAGPRGVALSGLLTVVLGTAIFTQLQVGTNVALLVGALFVVGLGHGLITPSLMAGAFQRLSGSDVPSASTTANVLARLGTSVGTAALAVTLQIYIRAGLPGSRTPADAARIGTPAAISALTDAFANSMWWTAGIAALALMPTVLIPPRRPAAPARAGPARDGALTHRP</sequence>
<evidence type="ECO:0000256" key="2">
    <source>
        <dbReference type="ARBA" id="ARBA00022448"/>
    </source>
</evidence>
<feature type="transmembrane region" description="Helical" evidence="8">
    <location>
        <begin position="108"/>
        <end position="129"/>
    </location>
</feature>
<evidence type="ECO:0000259" key="9">
    <source>
        <dbReference type="PROSITE" id="PS50850"/>
    </source>
</evidence>
<dbReference type="NCBIfam" id="TIGR00711">
    <property type="entry name" value="efflux_EmrB"/>
    <property type="match status" value="1"/>
</dbReference>
<dbReference type="Pfam" id="PF07690">
    <property type="entry name" value="MFS_1"/>
    <property type="match status" value="1"/>
</dbReference>
<organism evidence="10 11">
    <name type="scientific">Candidatus Protofrankia californiensis</name>
    <dbReference type="NCBI Taxonomy" id="1839754"/>
    <lineage>
        <taxon>Bacteria</taxon>
        <taxon>Bacillati</taxon>
        <taxon>Actinomycetota</taxon>
        <taxon>Actinomycetes</taxon>
        <taxon>Frankiales</taxon>
        <taxon>Frankiaceae</taxon>
        <taxon>Protofrankia</taxon>
    </lineage>
</organism>
<dbReference type="InterPro" id="IPR011701">
    <property type="entry name" value="MFS"/>
</dbReference>
<feature type="transmembrane region" description="Helical" evidence="8">
    <location>
        <begin position="338"/>
        <end position="356"/>
    </location>
</feature>
<keyword evidence="6 8" id="KW-0472">Membrane</keyword>
<comment type="subcellular location">
    <subcellularLocation>
        <location evidence="1">Cell membrane</location>
        <topology evidence="1">Multi-pass membrane protein</topology>
    </subcellularLocation>
</comment>
<evidence type="ECO:0000256" key="6">
    <source>
        <dbReference type="ARBA" id="ARBA00023136"/>
    </source>
</evidence>
<dbReference type="PANTHER" id="PTHR42718">
    <property type="entry name" value="MAJOR FACILITATOR SUPERFAMILY MULTIDRUG TRANSPORTER MFSC"/>
    <property type="match status" value="1"/>
</dbReference>
<dbReference type="InterPro" id="IPR036259">
    <property type="entry name" value="MFS_trans_sf"/>
</dbReference>
<dbReference type="GO" id="GO:0005886">
    <property type="term" value="C:plasma membrane"/>
    <property type="evidence" value="ECO:0007669"/>
    <property type="project" value="UniProtKB-SubCell"/>
</dbReference>
<dbReference type="PANTHER" id="PTHR42718:SF46">
    <property type="entry name" value="BLR6921 PROTEIN"/>
    <property type="match status" value="1"/>
</dbReference>
<protein>
    <submittedName>
        <fullName evidence="10">Drug resistance transporter, EmrB/QacA subfamily</fullName>
    </submittedName>
</protein>
<gene>
    <name evidence="10" type="ORF">FDG2_2419</name>
</gene>
<evidence type="ECO:0000256" key="1">
    <source>
        <dbReference type="ARBA" id="ARBA00004651"/>
    </source>
</evidence>
<feature type="transmembrane region" description="Helical" evidence="8">
    <location>
        <begin position="459"/>
        <end position="476"/>
    </location>
</feature>
<keyword evidence="3" id="KW-1003">Cell membrane</keyword>
<feature type="transmembrane region" description="Helical" evidence="8">
    <location>
        <begin position="272"/>
        <end position="297"/>
    </location>
</feature>
<dbReference type="EMBL" id="FLUV01001021">
    <property type="protein sequence ID" value="SBW22286.1"/>
    <property type="molecule type" value="Genomic_DNA"/>
</dbReference>
<proteinExistence type="predicted"/>
<dbReference type="Gene3D" id="1.20.1720.10">
    <property type="entry name" value="Multidrug resistance protein D"/>
    <property type="match status" value="1"/>
</dbReference>
<evidence type="ECO:0000256" key="3">
    <source>
        <dbReference type="ARBA" id="ARBA00022475"/>
    </source>
</evidence>
<evidence type="ECO:0000313" key="11">
    <source>
        <dbReference type="Proteomes" id="UP000199013"/>
    </source>
</evidence>
<feature type="transmembrane region" description="Helical" evidence="8">
    <location>
        <begin position="21"/>
        <end position="43"/>
    </location>
</feature>
<feature type="domain" description="Major facilitator superfamily (MFS) profile" evidence="9">
    <location>
        <begin position="17"/>
        <end position="481"/>
    </location>
</feature>
<dbReference type="GO" id="GO:0022857">
    <property type="term" value="F:transmembrane transporter activity"/>
    <property type="evidence" value="ECO:0007669"/>
    <property type="project" value="InterPro"/>
</dbReference>
<evidence type="ECO:0000256" key="8">
    <source>
        <dbReference type="SAM" id="Phobius"/>
    </source>
</evidence>
<keyword evidence="2" id="KW-0813">Transport</keyword>
<evidence type="ECO:0000256" key="5">
    <source>
        <dbReference type="ARBA" id="ARBA00022989"/>
    </source>
</evidence>
<reference evidence="11" key="1">
    <citation type="submission" date="2016-02" db="EMBL/GenBank/DDBJ databases">
        <authorList>
            <person name="Wibberg D."/>
        </authorList>
    </citation>
    <scope>NUCLEOTIDE SEQUENCE [LARGE SCALE GENOMIC DNA]</scope>
</reference>
<dbReference type="InterPro" id="IPR004638">
    <property type="entry name" value="EmrB-like"/>
</dbReference>
<feature type="transmembrane region" description="Helical" evidence="8">
    <location>
        <begin position="229"/>
        <end position="251"/>
    </location>
</feature>